<dbReference type="VEuPathDB" id="HostDB:ENSG00000196586"/>
<reference evidence="4 5" key="2">
    <citation type="journal article" date="2003" name="Nature">
        <title>The DNA sequence and analysis of human chromosome 6.</title>
        <authorList>
            <person name="Mungall A.J."/>
            <person name="Palmer S.A."/>
            <person name="Sims S.K."/>
            <person name="Edwards C.A."/>
            <person name="Ashurst J.L."/>
            <person name="Wilming L."/>
            <person name="Jones M.C."/>
            <person name="Horton R."/>
            <person name="Hunt S.E."/>
            <person name="Scott C.E."/>
            <person name="Gilbert J.G."/>
            <person name="Clamp M.E."/>
            <person name="Bethel G."/>
            <person name="Milne S."/>
            <person name="Ainscough R."/>
            <person name="Almeida J.P."/>
            <person name="Ambrose K.D."/>
            <person name="Andrews T.D."/>
            <person name="Ashwell R.I."/>
            <person name="Babbage A.K."/>
            <person name="Bagguley C.L."/>
            <person name="Bailey J."/>
            <person name="Banerjee R."/>
            <person name="Barker D.J."/>
            <person name="Barlow K.F."/>
            <person name="Bates K."/>
            <person name="Beare D.M."/>
            <person name="Beasley H."/>
            <person name="Beasley O."/>
            <person name="Bird C.P."/>
            <person name="Blakey S."/>
            <person name="Bray-Allen S."/>
            <person name="Brook J."/>
            <person name="Brown A.J."/>
            <person name="Brown J.Y."/>
            <person name="Burford D.C."/>
            <person name="Burrill W."/>
            <person name="Burton J."/>
            <person name="Carder C."/>
            <person name="Carter N.P."/>
            <person name="Chapman J.C."/>
            <person name="Clark S.Y."/>
            <person name="Clark G."/>
            <person name="Clee C.M."/>
            <person name="Clegg S."/>
            <person name="Cobley V."/>
            <person name="Collier R.E."/>
            <person name="Collins J.E."/>
            <person name="Colman L.K."/>
            <person name="Corby N.R."/>
            <person name="Coville G.J."/>
            <person name="Culley K.M."/>
            <person name="Dhami P."/>
            <person name="Davies J."/>
            <person name="Dunn M."/>
            <person name="Earthrowl M.E."/>
            <person name="Ellington A.E."/>
            <person name="Evans K.A."/>
            <person name="Faulkner L."/>
            <person name="Francis M.D."/>
            <person name="Frankish A."/>
            <person name="Frankland J."/>
            <person name="French L."/>
            <person name="Garner P."/>
            <person name="Garnett J."/>
            <person name="Ghori M.J."/>
            <person name="Gilby L.M."/>
            <person name="Gillson C.J."/>
            <person name="Glithero R.J."/>
            <person name="Grafham D.V."/>
            <person name="Grant M."/>
            <person name="Gribble S."/>
            <person name="Griffiths C."/>
            <person name="Griffiths M."/>
            <person name="Hall R."/>
            <person name="Halls K.S."/>
            <person name="Hammond S."/>
            <person name="Harley J.L."/>
            <person name="Hart E.A."/>
            <person name="Heath P.D."/>
            <person name="Heathcott R."/>
            <person name="Holmes S.J."/>
            <person name="Howden P.J."/>
            <person name="Howe K.L."/>
            <person name="Howell G.R."/>
            <person name="Huckle E."/>
            <person name="Humphray S.J."/>
            <person name="Humphries M.D."/>
            <person name="Hunt A.R."/>
            <person name="Johnson C.M."/>
            <person name="Joy A.A."/>
            <person name="Kay M."/>
            <person name="Keenan S.J."/>
            <person name="Kimberley A.M."/>
            <person name="King A."/>
            <person name="Laird G.K."/>
            <person name="Langford C."/>
            <person name="Lawlor S."/>
            <person name="Leongamornlert D.A."/>
            <person name="Leversha M."/>
            <person name="Lloyd C.R."/>
            <person name="Lloyd D.M."/>
            <person name="Loveland J.E."/>
            <person name="Lovell J."/>
            <person name="Martin S."/>
            <person name="Mashreghi-Mohammadi M."/>
            <person name="Maslen G.L."/>
            <person name="Matthews L."/>
            <person name="McCann O.T."/>
            <person name="McLaren S.J."/>
            <person name="McLay K."/>
            <person name="McMurray A."/>
            <person name="Moore M.J."/>
            <person name="Mullikin J.C."/>
            <person name="Niblett D."/>
            <person name="Nickerson T."/>
            <person name="Novik K.L."/>
            <person name="Oliver K."/>
            <person name="Overton-Larty E.K."/>
            <person name="Parker A."/>
            <person name="Patel R."/>
            <person name="Pearce A.V."/>
            <person name="Peck A.I."/>
            <person name="Phillimore B."/>
            <person name="Phillips S."/>
            <person name="Plumb R.W."/>
            <person name="Porter K.M."/>
            <person name="Ramsey Y."/>
            <person name="Ranby S.A."/>
            <person name="Rice C.M."/>
            <person name="Ross M.T."/>
            <person name="Searle S.M."/>
            <person name="Sehra H.K."/>
            <person name="Sheridan E."/>
            <person name="Skuce C.D."/>
            <person name="Smith S."/>
            <person name="Smith M."/>
            <person name="Spraggon L."/>
            <person name="Squares S.L."/>
            <person name="Steward C.A."/>
            <person name="Sycamore N."/>
            <person name="Tamlyn-Hall G."/>
            <person name="Tester J."/>
            <person name="Theaker A.J."/>
            <person name="Thomas D.W."/>
            <person name="Thorpe A."/>
            <person name="Tracey A."/>
            <person name="Tromans A."/>
            <person name="Tubby B."/>
            <person name="Wall M."/>
            <person name="Wallis J.M."/>
            <person name="West A.P."/>
            <person name="White S.S."/>
            <person name="Whitehead S.L."/>
            <person name="Whittaker H."/>
            <person name="Wild A."/>
            <person name="Willey D.J."/>
            <person name="Wilmer T.E."/>
            <person name="Wood J.M."/>
            <person name="Wray P.W."/>
            <person name="Wyatt J.C."/>
            <person name="Young L."/>
            <person name="Younger R.M."/>
            <person name="Bentley D.R."/>
            <person name="Coulson A."/>
            <person name="Durbin R."/>
            <person name="Hubbard T."/>
            <person name="Sulston J.E."/>
            <person name="Dunham I."/>
            <person name="Rogers J."/>
            <person name="Beck S."/>
        </authorList>
    </citation>
    <scope>NUCLEOTIDE SEQUENCE [LARGE SCALE GENOMIC DNA]</scope>
</reference>
<dbReference type="EMBL" id="AL109897">
    <property type="status" value="NOT_ANNOTATED_CDS"/>
    <property type="molecule type" value="Genomic_DNA"/>
</dbReference>
<organism evidence="4 5">
    <name type="scientific">Homo sapiens</name>
    <name type="common">Human</name>
    <dbReference type="NCBI Taxonomy" id="9606"/>
    <lineage>
        <taxon>Eukaryota</taxon>
        <taxon>Metazoa</taxon>
        <taxon>Chordata</taxon>
        <taxon>Craniata</taxon>
        <taxon>Vertebrata</taxon>
        <taxon>Euteleostomi</taxon>
        <taxon>Mammalia</taxon>
        <taxon>Eutheria</taxon>
        <taxon>Euarchontoglires</taxon>
        <taxon>Primates</taxon>
        <taxon>Haplorrhini</taxon>
        <taxon>Catarrhini</taxon>
        <taxon>Hominidae</taxon>
        <taxon>Homo</taxon>
    </lineage>
</organism>
<name>A0A590UJ48_HUMAN</name>
<dbReference type="OpenTargets" id="ENSG00000196586"/>
<reference evidence="4" key="4">
    <citation type="submission" date="2025-08" db="UniProtKB">
        <authorList>
            <consortium name="Ensembl"/>
        </authorList>
    </citation>
    <scope>IDENTIFICATION</scope>
</reference>
<evidence type="ECO:0000259" key="3">
    <source>
        <dbReference type="PROSITE" id="PS51844"/>
    </source>
</evidence>
<keyword evidence="1" id="KW-0547">Nucleotide-binding</keyword>
<dbReference type="Bgee" id="ENSG00000196586">
    <property type="expression patterns" value="Expressed in amniotic fluid and 196 other cell types or tissues"/>
</dbReference>
<evidence type="ECO:0000313" key="5">
    <source>
        <dbReference type="Proteomes" id="UP000005640"/>
    </source>
</evidence>
<sequence>MEDGKPVWAPHPTDGFQMGNIVDIGPDSLTIEPLNQKGKASCSGSCL</sequence>
<dbReference type="InterPro" id="IPR008989">
    <property type="entry name" value="Myosin_S1_N"/>
</dbReference>
<keyword evidence="6 7" id="KW-1267">Proteomics identification</keyword>
<dbReference type="Proteomes" id="UP000005640">
    <property type="component" value="Chromosome 6"/>
</dbReference>
<dbReference type="MassIVE" id="A0A590UJ48"/>
<reference evidence="4 5" key="3">
    <citation type="journal article" date="2004" name="Nature">
        <title>Finishing the euchromatic sequence of the human genome.</title>
        <authorList>
            <consortium name="International Human Genome Sequencing Consortium"/>
        </authorList>
    </citation>
    <scope>NUCLEOTIDE SEQUENCE [LARGE SCALE GENOMIC DNA]</scope>
</reference>
<evidence type="ECO:0000256" key="2">
    <source>
        <dbReference type="ARBA" id="ARBA00022840"/>
    </source>
</evidence>
<dbReference type="ExpressionAtlas" id="A0A590UJ48">
    <property type="expression patterns" value="baseline and differential"/>
</dbReference>
<dbReference type="GO" id="GO:0005524">
    <property type="term" value="F:ATP binding"/>
    <property type="evidence" value="ECO:0007669"/>
    <property type="project" value="UniProtKB-KW"/>
</dbReference>
<dbReference type="OrthoDB" id="6108017at2759"/>
<gene>
    <name evidence="4" type="primary">MYO6</name>
</gene>
<feature type="domain" description="Myosin N-terminal SH3-like" evidence="3">
    <location>
        <begin position="2"/>
        <end position="47"/>
    </location>
</feature>
<dbReference type="Ensembl" id="ENST00000660420.1">
    <property type="protein sequence ID" value="ENSP00000499263.1"/>
    <property type="gene ID" value="ENSG00000196586.17"/>
</dbReference>
<dbReference type="Gene3D" id="2.30.30.360">
    <property type="entry name" value="Myosin S1 fragment, N-terminal"/>
    <property type="match status" value="1"/>
</dbReference>
<dbReference type="InterPro" id="IPR004009">
    <property type="entry name" value="SH3_Myosin"/>
</dbReference>
<evidence type="ECO:0000313" key="4">
    <source>
        <dbReference type="Ensembl" id="ENSP00000499263.1"/>
    </source>
</evidence>
<dbReference type="GO" id="GO:0003774">
    <property type="term" value="F:cytoskeletal motor activity"/>
    <property type="evidence" value="ECO:0007669"/>
    <property type="project" value="InterPro"/>
</dbReference>
<dbReference type="AlphaFoldDB" id="A0A590UJ48"/>
<evidence type="ECO:0007829" key="6">
    <source>
        <dbReference type="PeptideAtlas" id="A0A590UJ48"/>
    </source>
</evidence>
<protein>
    <submittedName>
        <fullName evidence="4">Myosin VI</fullName>
    </submittedName>
</protein>
<evidence type="ECO:0007829" key="7">
    <source>
        <dbReference type="ProteomicsDB" id="A0A590UJ48"/>
    </source>
</evidence>
<keyword evidence="5" id="KW-1185">Reference proteome</keyword>
<dbReference type="GeneTree" id="ENSGT00940000156078"/>
<dbReference type="EMBL" id="AL392166">
    <property type="status" value="NOT_ANNOTATED_CDS"/>
    <property type="molecule type" value="Genomic_DNA"/>
</dbReference>
<dbReference type="GO" id="GO:0051015">
    <property type="term" value="F:actin filament binding"/>
    <property type="evidence" value="ECO:0007669"/>
    <property type="project" value="InterPro"/>
</dbReference>
<dbReference type="PROSITE" id="PS51844">
    <property type="entry name" value="SH3_LIKE"/>
    <property type="match status" value="1"/>
</dbReference>
<keyword evidence="2" id="KW-0067">ATP-binding</keyword>
<reference evidence="4" key="5">
    <citation type="submission" date="2025-09" db="UniProtKB">
        <authorList>
            <consortium name="Ensembl"/>
        </authorList>
    </citation>
    <scope>IDENTIFICATION</scope>
</reference>
<dbReference type="GO" id="GO:0016459">
    <property type="term" value="C:myosin complex"/>
    <property type="evidence" value="ECO:0007669"/>
    <property type="project" value="InterPro"/>
</dbReference>
<dbReference type="Ensembl" id="ENST00000660420.1">
    <property type="protein sequence ID" value="ENSP00000499263.1"/>
    <property type="gene ID" value="ENSG00000196586.18"/>
</dbReference>
<evidence type="ECO:0000256" key="1">
    <source>
        <dbReference type="ARBA" id="ARBA00022741"/>
    </source>
</evidence>
<dbReference type="SMR" id="A0A590UJ48"/>
<dbReference type="HGNC" id="HGNC:7605">
    <property type="gene designation" value="MYO6"/>
</dbReference>
<proteinExistence type="evidence at protein level"/>
<dbReference type="EMBL" id="AL136093">
    <property type="status" value="NOT_ANNOTATED_CDS"/>
    <property type="molecule type" value="Genomic_DNA"/>
</dbReference>
<reference evidence="4 5" key="1">
    <citation type="journal article" date="2001" name="Nature">
        <title>Initial sequencing and analysis of the human genome.</title>
        <authorList>
            <consortium name="International Human Genome Sequencing Consortium"/>
            <person name="Lander E.S."/>
            <person name="Linton L.M."/>
            <person name="Birren B."/>
            <person name="Nusbaum C."/>
            <person name="Zody M.C."/>
            <person name="Baldwin J."/>
            <person name="Devon K."/>
            <person name="Dewar K."/>
            <person name="Doyle M."/>
            <person name="FitzHugh W."/>
            <person name="Funke R."/>
            <person name="Gage D."/>
            <person name="Harris K."/>
            <person name="Heaford A."/>
            <person name="Howland J."/>
            <person name="Kann L."/>
            <person name="Lehoczky J."/>
            <person name="LeVine R."/>
            <person name="McEwan P."/>
            <person name="McKernan K."/>
            <person name="Meldrim J."/>
            <person name="Mesirov J.P."/>
            <person name="Miranda C."/>
            <person name="Morris W."/>
            <person name="Naylor J."/>
            <person name="Raymond C."/>
            <person name="Rosetti M."/>
            <person name="Santos R."/>
            <person name="Sheridan A."/>
            <person name="Sougnez C."/>
            <person name="Stange-Thomann N."/>
            <person name="Stojanovic N."/>
            <person name="Subramanian A."/>
            <person name="Wyman D."/>
            <person name="Rogers J."/>
            <person name="Sulston J."/>
            <person name="Ainscough R."/>
            <person name="Beck S."/>
            <person name="Bentley D."/>
            <person name="Burton J."/>
            <person name="Clee C."/>
            <person name="Carter N."/>
            <person name="Coulson A."/>
            <person name="Deadman R."/>
            <person name="Deloukas P."/>
            <person name="Dunham A."/>
            <person name="Dunham I."/>
            <person name="Durbin R."/>
            <person name="French L."/>
            <person name="Grafham D."/>
            <person name="Gregory S."/>
            <person name="Hubbard T."/>
            <person name="Humphray S."/>
            <person name="Hunt A."/>
            <person name="Jones M."/>
            <person name="Lloyd C."/>
            <person name="McMurray A."/>
            <person name="Matthews L."/>
            <person name="Mercer S."/>
            <person name="Milne S."/>
            <person name="Mullikin J.C."/>
            <person name="Mungall A."/>
            <person name="Plumb R."/>
            <person name="Ross M."/>
            <person name="Shownkeen R."/>
            <person name="Sims S."/>
            <person name="Waterston R.H."/>
            <person name="Wilson R.K."/>
            <person name="Hillier L.W."/>
            <person name="McPherson J.D."/>
            <person name="Marra M.A."/>
            <person name="Mardis E.R."/>
            <person name="Fulton L.A."/>
            <person name="Chinwalla A.T."/>
            <person name="Pepin K.H."/>
            <person name="Gish W.R."/>
            <person name="Chissoe S.L."/>
            <person name="Wendl M.C."/>
            <person name="Delehaunty K.D."/>
            <person name="Miner T.L."/>
            <person name="Delehaunty A."/>
            <person name="Kramer J.B."/>
            <person name="Cook L.L."/>
            <person name="Fulton R.S."/>
            <person name="Johnson D.L."/>
            <person name="Minx P.J."/>
            <person name="Clifton S.W."/>
            <person name="Hawkins T."/>
            <person name="Branscomb E."/>
            <person name="Predki P."/>
            <person name="Richardson P."/>
            <person name="Wenning S."/>
            <person name="Slezak T."/>
            <person name="Doggett N."/>
            <person name="Cheng J.F."/>
            <person name="Olsen A."/>
            <person name="Lucas S."/>
            <person name="Elkin C."/>
            <person name="Uberbacher E."/>
            <person name="Frazier M."/>
            <person name="Gibbs R.A."/>
            <person name="Muzny D.M."/>
            <person name="Scherer S.E."/>
            <person name="Bouck J.B."/>
            <person name="Sodergren E.J."/>
            <person name="Worley K.C."/>
            <person name="Rives C.M."/>
            <person name="Gorrell J.H."/>
            <person name="Metzker M.L."/>
            <person name="Naylor S.L."/>
            <person name="Kucherlapati R.S."/>
            <person name="Nelson D.L."/>
            <person name="Weinstock G.M."/>
            <person name="Sakaki Y."/>
            <person name="Fujiyama A."/>
            <person name="Hattori M."/>
            <person name="Yada T."/>
            <person name="Toyoda A."/>
            <person name="Itoh T."/>
            <person name="Kawagoe C."/>
            <person name="Watanabe H."/>
            <person name="Totoki Y."/>
            <person name="Taylor T."/>
            <person name="Weissenbach J."/>
            <person name="Heilig R."/>
            <person name="Saurin W."/>
            <person name="Artiguenave F."/>
            <person name="Brottier P."/>
            <person name="Bruls T."/>
            <person name="Pelletier E."/>
            <person name="Robert C."/>
            <person name="Wincker P."/>
            <person name="Smith D.R."/>
            <person name="Doucette-Stamm L."/>
            <person name="Rubenfield M."/>
            <person name="Weinstock K."/>
            <person name="Lee H.M."/>
            <person name="Dubois J."/>
            <person name="Rosenthal A."/>
            <person name="Platzer M."/>
            <person name="Nyakatura G."/>
            <person name="Taudien S."/>
            <person name="Rump A."/>
            <person name="Yang H."/>
            <person name="Yu J."/>
            <person name="Wang J."/>
            <person name="Huang G."/>
            <person name="Gu J."/>
            <person name="Hood L."/>
            <person name="Rowen L."/>
            <person name="Madan A."/>
            <person name="Qin S."/>
            <person name="Davis R.W."/>
            <person name="Federspiel N.A."/>
            <person name="Abola A.P."/>
            <person name="Proctor M.J."/>
            <person name="Myers R.M."/>
            <person name="Schmutz J."/>
            <person name="Dickson M."/>
            <person name="Grimwood J."/>
            <person name="Cox D.R."/>
            <person name="Olson M.V."/>
            <person name="Kaul R."/>
            <person name="Raymond C."/>
            <person name="Shimizu N."/>
            <person name="Kawasaki K."/>
            <person name="Minoshima S."/>
            <person name="Evans G.A."/>
            <person name="Athanasiou M."/>
            <person name="Schultz R."/>
            <person name="Roe B.A."/>
            <person name="Chen F."/>
            <person name="Pan H."/>
            <person name="Ramser J."/>
            <person name="Lehrach H."/>
            <person name="Reinhardt R."/>
            <person name="McCombie W.R."/>
            <person name="de la Bastide M."/>
            <person name="Dedhia N."/>
            <person name="Blocker H."/>
            <person name="Hornischer K."/>
            <person name="Nordsiek G."/>
            <person name="Agarwala R."/>
            <person name="Aravind L."/>
            <person name="Bailey J.A."/>
            <person name="Bateman A."/>
            <person name="Batzoglou S."/>
            <person name="Birney E."/>
            <person name="Bork P."/>
            <person name="Brown D.G."/>
            <person name="Burge C.B."/>
            <person name="Cerutti L."/>
            <person name="Chen H.C."/>
            <person name="Church D."/>
            <person name="Clamp M."/>
            <person name="Copley R.R."/>
            <person name="Doerks T."/>
            <person name="Eddy S.R."/>
            <person name="Eichler E.E."/>
            <person name="Furey T.S."/>
            <person name="Galagan J."/>
            <person name="Gilbert J.G."/>
            <person name="Harmon C."/>
            <person name="Hayashizaki Y."/>
            <person name="Haussler D."/>
            <person name="Hermjakob H."/>
            <person name="Hokamp K."/>
            <person name="Jang W."/>
            <person name="Johnson L.S."/>
            <person name="Jones T.A."/>
            <person name="Kasif S."/>
            <person name="Kaspryzk A."/>
            <person name="Kennedy S."/>
            <person name="Kent W.J."/>
            <person name="Kitts P."/>
            <person name="Koonin E.V."/>
            <person name="Korf I."/>
            <person name="Kulp D."/>
            <person name="Lancet D."/>
            <person name="Lowe T.M."/>
            <person name="McLysaght A."/>
            <person name="Mikkelsen T."/>
            <person name="Moran J.V."/>
            <person name="Mulder N."/>
            <person name="Pollara V.J."/>
            <person name="Ponting C.P."/>
            <person name="Schuler G."/>
            <person name="Schultz J."/>
            <person name="Slater G."/>
            <person name="Smit A.F."/>
            <person name="Stupka E."/>
            <person name="Szustakowski J."/>
            <person name="Thierry-Mieg D."/>
            <person name="Thierry-Mieg J."/>
            <person name="Wagner L."/>
            <person name="Wallis J."/>
            <person name="Wheeler R."/>
            <person name="Williams A."/>
            <person name="Wolf Y.I."/>
            <person name="Wolfe K.H."/>
            <person name="Yang S.P."/>
            <person name="Yeh R.F."/>
            <person name="Collins F."/>
            <person name="Guyer M.S."/>
            <person name="Peterson J."/>
            <person name="Felsenfeld A."/>
            <person name="Wetterstrand K.A."/>
            <person name="Patrinos A."/>
            <person name="Morgan M.J."/>
            <person name="de Jong P."/>
            <person name="Catanese J.J."/>
            <person name="Osoegawa K."/>
            <person name="Shizuya H."/>
            <person name="Choi S."/>
            <person name="Chen Y.J."/>
        </authorList>
    </citation>
    <scope>NUCLEOTIDE SEQUENCE [LARGE SCALE GENOMIC DNA]</scope>
</reference>
<accession>A0A590UJ48</accession>